<reference evidence="2 3" key="1">
    <citation type="submission" date="2020-07" db="EMBL/GenBank/DDBJ databases">
        <title>Halosimplex pelagicum sp. nov. and Halosimplex rubrum sp. nov., isolated from salted brown alga Laminaria, and emended description of the genus Halosimplex.</title>
        <authorList>
            <person name="Cui H."/>
        </authorList>
    </citation>
    <scope>NUCLEOTIDE SEQUENCE [LARGE SCALE GENOMIC DNA]</scope>
    <source>
        <strain evidence="2 3">R27</strain>
    </source>
</reference>
<feature type="compositionally biased region" description="Basic and acidic residues" evidence="1">
    <location>
        <begin position="26"/>
        <end position="35"/>
    </location>
</feature>
<name>A0A7D5TJ46_9EURY</name>
<dbReference type="Proteomes" id="UP000509667">
    <property type="component" value="Chromosome"/>
</dbReference>
<evidence type="ECO:0000313" key="2">
    <source>
        <dbReference type="EMBL" id="QLH75772.1"/>
    </source>
</evidence>
<organism evidence="2 3">
    <name type="scientific">Halosimplex rubrum</name>
    <dbReference type="NCBI Taxonomy" id="869889"/>
    <lineage>
        <taxon>Archaea</taxon>
        <taxon>Methanobacteriati</taxon>
        <taxon>Methanobacteriota</taxon>
        <taxon>Stenosarchaea group</taxon>
        <taxon>Halobacteria</taxon>
        <taxon>Halobacteriales</taxon>
        <taxon>Haloarculaceae</taxon>
        <taxon>Halosimplex</taxon>
    </lineage>
</organism>
<sequence>MDVNEDELVGEPLDQVPDQDPTDEACMGRRSEKRDGESVFLGYCGAWPGKGTDDVGEGRCSRHGGAGGAPEGNDNAEGNDGGAPEGNTNAVTHGAYAECNSYYQTVLNDDLREFADDVFADYVFRYHELHGDGSLDDGEDPTEYIPLGIESELFRISVTHAKDIGLDRWADEKPNGLESGHPLVDEETEIVPIGDGVTETQRRYRESVVLAAQKKLANDRRMWLKDLGLLEDPDSKLADSQEDVADALREVLQ</sequence>
<accession>A0A7D5TJ46</accession>
<feature type="region of interest" description="Disordered" evidence="1">
    <location>
        <begin position="53"/>
        <end position="89"/>
    </location>
</feature>
<dbReference type="RefSeq" id="WP_179907710.1">
    <property type="nucleotide sequence ID" value="NZ_CP058910.1"/>
</dbReference>
<feature type="region of interest" description="Disordered" evidence="1">
    <location>
        <begin position="1"/>
        <end position="35"/>
    </location>
</feature>
<proteinExistence type="predicted"/>
<evidence type="ECO:0000313" key="3">
    <source>
        <dbReference type="Proteomes" id="UP000509667"/>
    </source>
</evidence>
<dbReference type="EMBL" id="CP058910">
    <property type="protein sequence ID" value="QLH75772.1"/>
    <property type="molecule type" value="Genomic_DNA"/>
</dbReference>
<dbReference type="GeneID" id="56078040"/>
<protein>
    <submittedName>
        <fullName evidence="2">Uncharacterized protein</fullName>
    </submittedName>
</protein>
<dbReference type="KEGG" id="hrr:HZS55_09215"/>
<keyword evidence="3" id="KW-1185">Reference proteome</keyword>
<gene>
    <name evidence="2" type="ORF">HZS55_09215</name>
</gene>
<dbReference type="OrthoDB" id="166046at2157"/>
<evidence type="ECO:0000256" key="1">
    <source>
        <dbReference type="SAM" id="MobiDB-lite"/>
    </source>
</evidence>
<dbReference type="AlphaFoldDB" id="A0A7D5TJ46"/>